<evidence type="ECO:0000256" key="1">
    <source>
        <dbReference type="SAM" id="SignalP"/>
    </source>
</evidence>
<gene>
    <name evidence="2" type="ORF">GSOID_T00016204001</name>
</gene>
<evidence type="ECO:0000313" key="2">
    <source>
        <dbReference type="EMBL" id="CBY15914.1"/>
    </source>
</evidence>
<reference evidence="2" key="1">
    <citation type="journal article" date="2010" name="Science">
        <title>Plasticity of animal genome architecture unmasked by rapid evolution of a pelagic tunicate.</title>
        <authorList>
            <person name="Denoeud F."/>
            <person name="Henriet S."/>
            <person name="Mungpakdee S."/>
            <person name="Aury J.M."/>
            <person name="Da Silva C."/>
            <person name="Brinkmann H."/>
            <person name="Mikhaleva J."/>
            <person name="Olsen L.C."/>
            <person name="Jubin C."/>
            <person name="Canestro C."/>
            <person name="Bouquet J.M."/>
            <person name="Danks G."/>
            <person name="Poulain J."/>
            <person name="Campsteijn C."/>
            <person name="Adamski M."/>
            <person name="Cross I."/>
            <person name="Yadetie F."/>
            <person name="Muffato M."/>
            <person name="Louis A."/>
            <person name="Butcher S."/>
            <person name="Tsagkogeorga G."/>
            <person name="Konrad A."/>
            <person name="Singh S."/>
            <person name="Jensen M.F."/>
            <person name="Cong E.H."/>
            <person name="Eikeseth-Otteraa H."/>
            <person name="Noel B."/>
            <person name="Anthouard V."/>
            <person name="Porcel B.M."/>
            <person name="Kachouri-Lafond R."/>
            <person name="Nishino A."/>
            <person name="Ugolini M."/>
            <person name="Chourrout P."/>
            <person name="Nishida H."/>
            <person name="Aasland R."/>
            <person name="Huzurbazar S."/>
            <person name="Westhof E."/>
            <person name="Delsuc F."/>
            <person name="Lehrach H."/>
            <person name="Reinhardt R."/>
            <person name="Weissenbach J."/>
            <person name="Roy S.W."/>
            <person name="Artiguenave F."/>
            <person name="Postlethwait J.H."/>
            <person name="Manak J.R."/>
            <person name="Thompson E.M."/>
            <person name="Jaillon O."/>
            <person name="Du Pasquier L."/>
            <person name="Boudinot P."/>
            <person name="Liberles D.A."/>
            <person name="Volff J.N."/>
            <person name="Philippe H."/>
            <person name="Lenhard B."/>
            <person name="Roest Crollius H."/>
            <person name="Wincker P."/>
            <person name="Chourrout D."/>
        </authorList>
    </citation>
    <scope>NUCLEOTIDE SEQUENCE [LARGE SCALE GENOMIC DNA]</scope>
</reference>
<dbReference type="Gene3D" id="2.120.10.80">
    <property type="entry name" value="Kelch-type beta propeller"/>
    <property type="match status" value="1"/>
</dbReference>
<keyword evidence="1" id="KW-0732">Signal</keyword>
<feature type="chain" id="PRO_5003193604" evidence="1">
    <location>
        <begin position="21"/>
        <end position="303"/>
    </location>
</feature>
<protein>
    <submittedName>
        <fullName evidence="2">Uncharacterized protein</fullName>
    </submittedName>
</protein>
<name>E4Y220_OIKDI</name>
<feature type="signal peptide" evidence="1">
    <location>
        <begin position="1"/>
        <end position="20"/>
    </location>
</feature>
<organism evidence="2">
    <name type="scientific">Oikopleura dioica</name>
    <name type="common">Tunicate</name>
    <dbReference type="NCBI Taxonomy" id="34765"/>
    <lineage>
        <taxon>Eukaryota</taxon>
        <taxon>Metazoa</taxon>
        <taxon>Chordata</taxon>
        <taxon>Tunicata</taxon>
        <taxon>Appendicularia</taxon>
        <taxon>Copelata</taxon>
        <taxon>Oikopleuridae</taxon>
        <taxon>Oikopleura</taxon>
    </lineage>
</organism>
<sequence length="303" mass="34457">MKFVKERRFLLFLAIKLLQQLLTLKRTQYNLAIDGSEKIETNINTPEVSGRIGYLKDAGHAILKNELFIFGGSSDLKKIARLEDCEFKELPDRLIDRFDSVSGALLSFMNRVYLCFFNYPYKNCEEFDGISSTNSFLNTNHVHCFGTLGEYKNQMVVLGAGDLPGQEVRRKVELLEIGGWKEIADFPVDITVASTITVPEGMLVLGGWNPGWVSGGIYYKSVYLLKNEIWSFVGNLSEPVSDSTVFRMSEWIVLVSGDSENNFVERFKWNEEQIKELEIIGENPNTILNPIVFETSRNFCNTV</sequence>
<accession>E4Y220</accession>
<dbReference type="EMBL" id="FN653738">
    <property type="protein sequence ID" value="CBY15914.1"/>
    <property type="molecule type" value="Genomic_DNA"/>
</dbReference>
<keyword evidence="3" id="KW-1185">Reference proteome</keyword>
<proteinExistence type="predicted"/>
<dbReference type="InterPro" id="IPR015915">
    <property type="entry name" value="Kelch-typ_b-propeller"/>
</dbReference>
<dbReference type="SUPFAM" id="SSF117281">
    <property type="entry name" value="Kelch motif"/>
    <property type="match status" value="1"/>
</dbReference>
<dbReference type="OrthoDB" id="10376868at2759"/>
<evidence type="ECO:0000313" key="3">
    <source>
        <dbReference type="Proteomes" id="UP000001307"/>
    </source>
</evidence>
<dbReference type="InParanoid" id="E4Y220"/>
<dbReference type="AlphaFoldDB" id="E4Y220"/>
<dbReference type="Proteomes" id="UP000001307">
    <property type="component" value="Unassembled WGS sequence"/>
</dbReference>